<proteinExistence type="predicted"/>
<dbReference type="Proteomes" id="UP000046373">
    <property type="component" value="Unassembled WGS sequence"/>
</dbReference>
<dbReference type="AlphaFoldDB" id="A0A090E0N3"/>
<protein>
    <submittedName>
        <fullName evidence="1">Uncharacterized protein</fullName>
    </submittedName>
</protein>
<evidence type="ECO:0000313" key="2">
    <source>
        <dbReference type="Proteomes" id="UP000046373"/>
    </source>
</evidence>
<evidence type="ECO:0000313" key="1">
    <source>
        <dbReference type="EMBL" id="CDX20629.1"/>
    </source>
</evidence>
<dbReference type="EMBL" id="CCNB01000003">
    <property type="protein sequence ID" value="CDX20629.1"/>
    <property type="molecule type" value="Genomic_DNA"/>
</dbReference>
<reference evidence="1 2" key="1">
    <citation type="submission" date="2014-08" db="EMBL/GenBank/DDBJ databases">
        <authorList>
            <person name="Moulin Lionel"/>
        </authorList>
    </citation>
    <scope>NUCLEOTIDE SEQUENCE [LARGE SCALE GENOMIC DNA]</scope>
</reference>
<gene>
    <name evidence="1" type="ORF">MPLDJ20_110330</name>
</gene>
<accession>A0A090E0N3</accession>
<organism evidence="1 2">
    <name type="scientific">Mesorhizobium plurifarium</name>
    <dbReference type="NCBI Taxonomy" id="69974"/>
    <lineage>
        <taxon>Bacteria</taxon>
        <taxon>Pseudomonadati</taxon>
        <taxon>Pseudomonadota</taxon>
        <taxon>Alphaproteobacteria</taxon>
        <taxon>Hyphomicrobiales</taxon>
        <taxon>Phyllobacteriaceae</taxon>
        <taxon>Mesorhizobium</taxon>
    </lineage>
</organism>
<sequence length="126" mass="13560">MIKKGRAKPDLLQRASEAGASTSVVKNPEALCLGGLQVFGRTFAVASILHDVEADLLALDQRAQSSALHGRDVHEHVGLAAALLDKAEALGGIEKLHGPRAHCDFLSNRRKLSSLGHLTKRRILRN</sequence>
<name>A0A090E0N3_MESPL</name>